<dbReference type="InterPro" id="IPR004839">
    <property type="entry name" value="Aminotransferase_I/II_large"/>
</dbReference>
<dbReference type="Gene3D" id="3.40.640.10">
    <property type="entry name" value="Type I PLP-dependent aspartate aminotransferase-like (Major domain)"/>
    <property type="match status" value="1"/>
</dbReference>
<keyword evidence="3" id="KW-0663">Pyridoxal phosphate</keyword>
<sequence length="384" mass="40527">MSVELPVPPLAELRRRRSAKWRTYPPDVLPLTVAELDFGLAPPVAEVLREAVETSDTGYSAQDSTLGTALAGFAARRWGWTVDPGTVTAMPDVGVGVVELLRTLARPGDAVVVSPPVYPPFFDWVPEAGARIHEAPLARHPDGGYRLDLPALGRAFATGPAAYVLCNPHNPVGRVHTPDELAALVRLARIHGVPIVSDEIHAPLVLPGAAFTPLLSVPGAAEVAVSVVSASKAFNLAGLKCAAVVTASPGTAELVRRFPPDARWRTGHFGALATVAAYTDGDPWLDRLLATLDARRAQLGKLLAERLPGVRWQPPEATYLAWLDCAALGEGDAARELFLARGRIALEPGTRFGAPGAGYVRLNFGTSAEILDEATARMAAAVAG</sequence>
<dbReference type="InterPro" id="IPR015421">
    <property type="entry name" value="PyrdxlP-dep_Trfase_major"/>
</dbReference>
<dbReference type="Pfam" id="PF00155">
    <property type="entry name" value="Aminotran_1_2"/>
    <property type="match status" value="1"/>
</dbReference>
<gene>
    <name evidence="7" type="ORF">EV385_5017</name>
</gene>
<name>A0A4Q7ZQU0_9ACTN</name>
<dbReference type="SUPFAM" id="SSF53383">
    <property type="entry name" value="PLP-dependent transferases"/>
    <property type="match status" value="1"/>
</dbReference>
<comment type="similarity">
    <text evidence="5">Belongs to the class-II pyridoxal-phosphate-dependent aminotransferase family. MalY/PatB cystathionine beta-lyase subfamily.</text>
</comment>
<dbReference type="GO" id="GO:0047804">
    <property type="term" value="F:cysteine-S-conjugate beta-lyase activity"/>
    <property type="evidence" value="ECO:0007669"/>
    <property type="project" value="UniProtKB-EC"/>
</dbReference>
<evidence type="ECO:0000256" key="4">
    <source>
        <dbReference type="ARBA" id="ARBA00023239"/>
    </source>
</evidence>
<reference evidence="7 8" key="1">
    <citation type="submission" date="2019-02" db="EMBL/GenBank/DDBJ databases">
        <title>Sequencing the genomes of 1000 actinobacteria strains.</title>
        <authorList>
            <person name="Klenk H.-P."/>
        </authorList>
    </citation>
    <scope>NUCLEOTIDE SEQUENCE [LARGE SCALE GENOMIC DNA]</scope>
    <source>
        <strain evidence="7 8">DSM 45162</strain>
    </source>
</reference>
<proteinExistence type="inferred from homology"/>
<keyword evidence="8" id="KW-1185">Reference proteome</keyword>
<organism evidence="7 8">
    <name type="scientific">Krasilnikovia cinnamomea</name>
    <dbReference type="NCBI Taxonomy" id="349313"/>
    <lineage>
        <taxon>Bacteria</taxon>
        <taxon>Bacillati</taxon>
        <taxon>Actinomycetota</taxon>
        <taxon>Actinomycetes</taxon>
        <taxon>Micromonosporales</taxon>
        <taxon>Micromonosporaceae</taxon>
        <taxon>Krasilnikovia</taxon>
    </lineage>
</organism>
<dbReference type="AlphaFoldDB" id="A0A4Q7ZQU0"/>
<dbReference type="OrthoDB" id="3224382at2"/>
<evidence type="ECO:0000256" key="1">
    <source>
        <dbReference type="ARBA" id="ARBA00001933"/>
    </source>
</evidence>
<dbReference type="EC" id="4.4.1.13" evidence="2"/>
<keyword evidence="4 7" id="KW-0456">Lyase</keyword>
<evidence type="ECO:0000313" key="7">
    <source>
        <dbReference type="EMBL" id="RZU53131.1"/>
    </source>
</evidence>
<evidence type="ECO:0000256" key="2">
    <source>
        <dbReference type="ARBA" id="ARBA00012224"/>
    </source>
</evidence>
<dbReference type="InterPro" id="IPR015422">
    <property type="entry name" value="PyrdxlP-dep_Trfase_small"/>
</dbReference>
<dbReference type="InterPro" id="IPR051798">
    <property type="entry name" value="Class-II_PLP-Dep_Aminotrans"/>
</dbReference>
<dbReference type="PANTHER" id="PTHR43525:SF2">
    <property type="entry name" value="CYSTATHIONINE BETA-LYASE-RELATED"/>
    <property type="match status" value="1"/>
</dbReference>
<dbReference type="Proteomes" id="UP000292564">
    <property type="component" value="Unassembled WGS sequence"/>
</dbReference>
<evidence type="ECO:0000256" key="5">
    <source>
        <dbReference type="ARBA" id="ARBA00037974"/>
    </source>
</evidence>
<dbReference type="RefSeq" id="WP_130511657.1">
    <property type="nucleotide sequence ID" value="NZ_SHKY01000001.1"/>
</dbReference>
<dbReference type="CDD" id="cd00609">
    <property type="entry name" value="AAT_like"/>
    <property type="match status" value="1"/>
</dbReference>
<feature type="domain" description="Aminotransferase class I/classII large" evidence="6">
    <location>
        <begin position="27"/>
        <end position="376"/>
    </location>
</feature>
<dbReference type="Gene3D" id="3.90.1150.10">
    <property type="entry name" value="Aspartate Aminotransferase, domain 1"/>
    <property type="match status" value="1"/>
</dbReference>
<evidence type="ECO:0000259" key="6">
    <source>
        <dbReference type="Pfam" id="PF00155"/>
    </source>
</evidence>
<comment type="cofactor">
    <cofactor evidence="1">
        <name>pyridoxal 5'-phosphate</name>
        <dbReference type="ChEBI" id="CHEBI:597326"/>
    </cofactor>
</comment>
<evidence type="ECO:0000256" key="3">
    <source>
        <dbReference type="ARBA" id="ARBA00022898"/>
    </source>
</evidence>
<accession>A0A4Q7ZQU0</accession>
<comment type="caution">
    <text evidence="7">The sequence shown here is derived from an EMBL/GenBank/DDBJ whole genome shotgun (WGS) entry which is preliminary data.</text>
</comment>
<dbReference type="InterPro" id="IPR015424">
    <property type="entry name" value="PyrdxlP-dep_Trfase"/>
</dbReference>
<evidence type="ECO:0000313" key="8">
    <source>
        <dbReference type="Proteomes" id="UP000292564"/>
    </source>
</evidence>
<dbReference type="GO" id="GO:0030170">
    <property type="term" value="F:pyridoxal phosphate binding"/>
    <property type="evidence" value="ECO:0007669"/>
    <property type="project" value="InterPro"/>
</dbReference>
<dbReference type="EMBL" id="SHKY01000001">
    <property type="protein sequence ID" value="RZU53131.1"/>
    <property type="molecule type" value="Genomic_DNA"/>
</dbReference>
<dbReference type="PANTHER" id="PTHR43525">
    <property type="entry name" value="PROTEIN MALY"/>
    <property type="match status" value="1"/>
</dbReference>
<protein>
    <recommendedName>
        <fullName evidence="2">cysteine-S-conjugate beta-lyase</fullName>
        <ecNumber evidence="2">4.4.1.13</ecNumber>
    </recommendedName>
</protein>